<protein>
    <submittedName>
        <fullName evidence="4">Uncharacterized protein</fullName>
    </submittedName>
</protein>
<dbReference type="AlphaFoldDB" id="A0A1F4U918"/>
<dbReference type="Proteomes" id="UP000177025">
    <property type="component" value="Unassembled WGS sequence"/>
</dbReference>
<sequence length="495" mass="55608">MESQQVNDPVLSNIYANAFNIPIELARILAYRLPKYGEASKFLKPQLSDLHEPDLLPDIAVVSDRLMNKIQKNEPILIYGHDDPDGFTSAALMFKTLKETSRGEAPEIHVYIFDREKDGYIINPDILKKFRRSGCNTILTVDFGISSAENFRIARENNFELLVCDHHETKLNSFPMPAIDPKRPDSKYPFRDLAGVGVALKLAIFLYRQILGLSSEEFFALKKEFLALAMIGTIADRVTLLNENRVLCHAGIDAANKISYGWLHEFQKIATIDFGRVISEIIPTIASAAYVDPQMAIELLVSDETERIQILVAELKEMTRQRRSKSDELLKEVLLTAKLYPNLALCVVPCVGQHYLGSIAARVRDHYKRVALIIGIKDDRCHGELRSTGLHLHDILSQHSDLFIDFGGHQKAAGFTAEYRDLEPIVELITKAIDSQTNIIEPTVPVHPEATIAKDRISVLRPMLPFGDGNKPPLLTDGVSLYTIDNWLNISEKGI</sequence>
<keyword evidence="1" id="KW-0175">Coiled coil</keyword>
<dbReference type="InterPro" id="IPR001667">
    <property type="entry name" value="DDH_dom"/>
</dbReference>
<gene>
    <name evidence="4" type="ORF">A2Y85_02545</name>
</gene>
<organism evidence="4 5">
    <name type="scientific">candidate division WOR-3 bacterium RBG_13_43_14</name>
    <dbReference type="NCBI Taxonomy" id="1802590"/>
    <lineage>
        <taxon>Bacteria</taxon>
        <taxon>Bacteria division WOR-3</taxon>
    </lineage>
</organism>
<dbReference type="SUPFAM" id="SSF64182">
    <property type="entry name" value="DHH phosphoesterases"/>
    <property type="match status" value="1"/>
</dbReference>
<dbReference type="PANTHER" id="PTHR30255:SF2">
    <property type="entry name" value="SINGLE-STRANDED-DNA-SPECIFIC EXONUCLEASE RECJ"/>
    <property type="match status" value="1"/>
</dbReference>
<name>A0A1F4U918_UNCW3</name>
<dbReference type="PANTHER" id="PTHR30255">
    <property type="entry name" value="SINGLE-STRANDED-DNA-SPECIFIC EXONUCLEASE RECJ"/>
    <property type="match status" value="1"/>
</dbReference>
<evidence type="ECO:0000313" key="4">
    <source>
        <dbReference type="EMBL" id="OGC41412.1"/>
    </source>
</evidence>
<evidence type="ECO:0000259" key="2">
    <source>
        <dbReference type="Pfam" id="PF01368"/>
    </source>
</evidence>
<evidence type="ECO:0000256" key="1">
    <source>
        <dbReference type="SAM" id="Coils"/>
    </source>
</evidence>
<dbReference type="InterPro" id="IPR038763">
    <property type="entry name" value="DHH_sf"/>
</dbReference>
<accession>A0A1F4U918</accession>
<comment type="caution">
    <text evidence="4">The sequence shown here is derived from an EMBL/GenBank/DDBJ whole genome shotgun (WGS) entry which is preliminary data.</text>
</comment>
<feature type="domain" description="DDH" evidence="2">
    <location>
        <begin position="76"/>
        <end position="233"/>
    </location>
</feature>
<dbReference type="Gene3D" id="3.90.1640.30">
    <property type="match status" value="1"/>
</dbReference>
<dbReference type="GO" id="GO:0004527">
    <property type="term" value="F:exonuclease activity"/>
    <property type="evidence" value="ECO:0007669"/>
    <property type="project" value="UniProtKB-KW"/>
</dbReference>
<dbReference type="Pfam" id="PF01368">
    <property type="entry name" value="DHH"/>
    <property type="match status" value="1"/>
</dbReference>
<feature type="coiled-coil region" evidence="1">
    <location>
        <begin position="301"/>
        <end position="328"/>
    </location>
</feature>
<feature type="domain" description="DHHA1" evidence="3">
    <location>
        <begin position="356"/>
        <end position="433"/>
    </location>
</feature>
<evidence type="ECO:0000313" key="5">
    <source>
        <dbReference type="Proteomes" id="UP000177025"/>
    </source>
</evidence>
<evidence type="ECO:0000259" key="3">
    <source>
        <dbReference type="Pfam" id="PF02272"/>
    </source>
</evidence>
<dbReference type="Pfam" id="PF02272">
    <property type="entry name" value="DHHA1"/>
    <property type="match status" value="1"/>
</dbReference>
<reference evidence="4 5" key="1">
    <citation type="journal article" date="2016" name="Nat. Commun.">
        <title>Thousands of microbial genomes shed light on interconnected biogeochemical processes in an aquifer system.</title>
        <authorList>
            <person name="Anantharaman K."/>
            <person name="Brown C.T."/>
            <person name="Hug L.A."/>
            <person name="Sharon I."/>
            <person name="Castelle C.J."/>
            <person name="Probst A.J."/>
            <person name="Thomas B.C."/>
            <person name="Singh A."/>
            <person name="Wilkins M.J."/>
            <person name="Karaoz U."/>
            <person name="Brodie E.L."/>
            <person name="Williams K.H."/>
            <person name="Hubbard S.S."/>
            <person name="Banfield J.F."/>
        </authorList>
    </citation>
    <scope>NUCLEOTIDE SEQUENCE [LARGE SCALE GENOMIC DNA]</scope>
</reference>
<dbReference type="Gene3D" id="3.10.310.30">
    <property type="match status" value="1"/>
</dbReference>
<proteinExistence type="predicted"/>
<dbReference type="InterPro" id="IPR003156">
    <property type="entry name" value="DHHA1_dom"/>
</dbReference>
<dbReference type="EMBL" id="MEUM01000107">
    <property type="protein sequence ID" value="OGC41412.1"/>
    <property type="molecule type" value="Genomic_DNA"/>
</dbReference>
<dbReference type="GO" id="GO:0003676">
    <property type="term" value="F:nucleic acid binding"/>
    <property type="evidence" value="ECO:0007669"/>
    <property type="project" value="InterPro"/>
</dbReference>
<dbReference type="InterPro" id="IPR051673">
    <property type="entry name" value="SSDNA_exonuclease_RecJ"/>
</dbReference>